<evidence type="ECO:0000313" key="1">
    <source>
        <dbReference type="EMBL" id="PIR45766.1"/>
    </source>
</evidence>
<dbReference type="InterPro" id="IPR050490">
    <property type="entry name" value="Bact_solute-bd_prot1"/>
</dbReference>
<protein>
    <recommendedName>
        <fullName evidence="3">ABC transporter substrate-binding protein</fullName>
    </recommendedName>
</protein>
<evidence type="ECO:0000313" key="2">
    <source>
        <dbReference type="Proteomes" id="UP000230431"/>
    </source>
</evidence>
<proteinExistence type="predicted"/>
<comment type="caution">
    <text evidence="1">The sequence shown here is derived from an EMBL/GenBank/DDBJ whole genome shotgun (WGS) entry which is preliminary data.</text>
</comment>
<dbReference type="InterPro" id="IPR006059">
    <property type="entry name" value="SBP"/>
</dbReference>
<dbReference type="Gene3D" id="3.40.190.10">
    <property type="entry name" value="Periplasmic binding protein-like II"/>
    <property type="match status" value="1"/>
</dbReference>
<dbReference type="PANTHER" id="PTHR43649:SF12">
    <property type="entry name" value="DIACETYLCHITOBIOSE BINDING PROTEIN DASA"/>
    <property type="match status" value="1"/>
</dbReference>
<dbReference type="SUPFAM" id="SSF53850">
    <property type="entry name" value="Periplasmic binding protein-like II"/>
    <property type="match status" value="1"/>
</dbReference>
<reference evidence="1 2" key="1">
    <citation type="submission" date="2017-09" db="EMBL/GenBank/DDBJ databases">
        <title>Depth-based differentiation of microbial function through sediment-hosted aquifers and enrichment of novel symbionts in the deep terrestrial subsurface.</title>
        <authorList>
            <person name="Probst A.J."/>
            <person name="Ladd B."/>
            <person name="Jarett J.K."/>
            <person name="Geller-Mcgrath D.E."/>
            <person name="Sieber C.M."/>
            <person name="Emerson J.B."/>
            <person name="Anantharaman K."/>
            <person name="Thomas B.C."/>
            <person name="Malmstrom R."/>
            <person name="Stieglmeier M."/>
            <person name="Klingl A."/>
            <person name="Woyke T."/>
            <person name="Ryan C.M."/>
            <person name="Banfield J.F."/>
        </authorList>
    </citation>
    <scope>NUCLEOTIDE SEQUENCE [LARGE SCALE GENOMIC DNA]</scope>
    <source>
        <strain evidence="1">CG10_big_fil_rev_8_21_14_0_10_49_38</strain>
    </source>
</reference>
<name>A0A2H0RH64_9BACT</name>
<dbReference type="PANTHER" id="PTHR43649">
    <property type="entry name" value="ARABINOSE-BINDING PROTEIN-RELATED"/>
    <property type="match status" value="1"/>
</dbReference>
<evidence type="ECO:0008006" key="3">
    <source>
        <dbReference type="Google" id="ProtNLM"/>
    </source>
</evidence>
<dbReference type="Pfam" id="PF01547">
    <property type="entry name" value="SBP_bac_1"/>
    <property type="match status" value="1"/>
</dbReference>
<dbReference type="Proteomes" id="UP000230431">
    <property type="component" value="Unassembled WGS sequence"/>
</dbReference>
<sequence>MKGSIFQTILLVGLGFILVIAVLIFSGLLPGFRAAPLGQAATVTVWGTTRLSSVSPYLNKVNKKIEKSYRIVYIEKSEANLNDELLEALATDQGPDLVILPAELIFQNRNKFQTLPFENFTERQYQDAFVDGANLFRTTGGYLALPLAVDPLVLYYSKEIYRDAGLLSPPANWEEFVLQQPKLTRINDLRQIDRSAVAFGTNNNIANFKDIISLLVLQAGGRPLALSGDNYQSGLTVTTASFNPTELALSFYNQFADPTRATYTWARSLPEARDFFVAGRLANYFGLASELPTLLARNPHLELDVAAVPRLNRGTNLTFGRFYAAAVLRNSPRSSYAYSAAFELALADHGAEVGEWHQLMGLPPVRRSLLGRTPTDAFGPVFYREALASQAWSDPDPVATKTVIGEMINDAATGRLTPGGAVAKADKALQVIIENSR</sequence>
<dbReference type="EMBL" id="PCYK01000029">
    <property type="protein sequence ID" value="PIR45766.1"/>
    <property type="molecule type" value="Genomic_DNA"/>
</dbReference>
<organism evidence="1 2">
    <name type="scientific">Candidatus Vogelbacteria bacterium CG10_big_fil_rev_8_21_14_0_10_49_38</name>
    <dbReference type="NCBI Taxonomy" id="1975043"/>
    <lineage>
        <taxon>Bacteria</taxon>
        <taxon>Candidatus Vogeliibacteriota</taxon>
    </lineage>
</organism>
<dbReference type="AlphaFoldDB" id="A0A2H0RH64"/>
<gene>
    <name evidence="1" type="ORF">COV08_03275</name>
</gene>
<accession>A0A2H0RH64</accession>